<dbReference type="AlphaFoldDB" id="A0A2P2L0S5"/>
<keyword evidence="1" id="KW-0812">Transmembrane</keyword>
<keyword evidence="1" id="KW-0472">Membrane</keyword>
<dbReference type="EMBL" id="GGEC01031080">
    <property type="protein sequence ID" value="MBX11564.1"/>
    <property type="molecule type" value="Transcribed_RNA"/>
</dbReference>
<name>A0A2P2L0S5_RHIMU</name>
<accession>A0A2P2L0S5</accession>
<organism evidence="2">
    <name type="scientific">Rhizophora mucronata</name>
    <name type="common">Asiatic mangrove</name>
    <dbReference type="NCBI Taxonomy" id="61149"/>
    <lineage>
        <taxon>Eukaryota</taxon>
        <taxon>Viridiplantae</taxon>
        <taxon>Streptophyta</taxon>
        <taxon>Embryophyta</taxon>
        <taxon>Tracheophyta</taxon>
        <taxon>Spermatophyta</taxon>
        <taxon>Magnoliopsida</taxon>
        <taxon>eudicotyledons</taxon>
        <taxon>Gunneridae</taxon>
        <taxon>Pentapetalae</taxon>
        <taxon>rosids</taxon>
        <taxon>fabids</taxon>
        <taxon>Malpighiales</taxon>
        <taxon>Rhizophoraceae</taxon>
        <taxon>Rhizophora</taxon>
    </lineage>
</organism>
<proteinExistence type="predicted"/>
<protein>
    <submittedName>
        <fullName evidence="2">CCR4-NOT transcription complex subunit 11</fullName>
    </submittedName>
</protein>
<keyword evidence="1" id="KW-1133">Transmembrane helix</keyword>
<evidence type="ECO:0000256" key="1">
    <source>
        <dbReference type="SAM" id="Phobius"/>
    </source>
</evidence>
<reference evidence="2" key="1">
    <citation type="submission" date="2018-02" db="EMBL/GenBank/DDBJ databases">
        <title>Rhizophora mucronata_Transcriptome.</title>
        <authorList>
            <person name="Meera S.P."/>
            <person name="Sreeshan A."/>
            <person name="Augustine A."/>
        </authorList>
    </citation>
    <scope>NUCLEOTIDE SEQUENCE</scope>
    <source>
        <tissue evidence="2">Leaf</tissue>
    </source>
</reference>
<sequence>MASWCGSTLTTVMSLFGITVCVLIQAGEQQLRT</sequence>
<evidence type="ECO:0000313" key="2">
    <source>
        <dbReference type="EMBL" id="MBX11564.1"/>
    </source>
</evidence>
<feature type="transmembrane region" description="Helical" evidence="1">
    <location>
        <begin position="6"/>
        <end position="26"/>
    </location>
</feature>